<dbReference type="Proteomes" id="UP000696485">
    <property type="component" value="Unassembled WGS sequence"/>
</dbReference>
<sequence>MTDHSPHFPEVINSSSSNKNIMTSLQPLPPLPPSTPSKFKSKGSLHVCPLGLKSLPPPPRPKRCSYKPVRSPQQYKDSGVTRTQGYYPLLLANNERFRTFSDTPLACSISKKKKGAIYSQHVERPKTIHRHQHTQEIIPPWNNTAKPLSRIMTTPAKGSRPQREGSQLFENEAMLLQPPNSPSDTESKQFVLISPQELLRQRIIPHHTYLTGHGNNNKGNNINTNTNTNSEKQLVEKKPSFGSCGARIVQRTRRLGGDPAHLAATRVVGQKDDDDDSINNNRNNRSPKDAESADTSNEETTINNSNDGNKLAVVQAEDMTFEMVKPLDVNKIQAQRARRAKATYSAYIRHRSLKAIPSYDVDIRR</sequence>
<accession>A0A9P5SFM4</accession>
<name>A0A9P5SFM4_9FUNG</name>
<reference evidence="2" key="1">
    <citation type="journal article" date="2020" name="Fungal Divers.">
        <title>Resolving the Mortierellaceae phylogeny through synthesis of multi-gene phylogenetics and phylogenomics.</title>
        <authorList>
            <person name="Vandepol N."/>
            <person name="Liber J."/>
            <person name="Desiro A."/>
            <person name="Na H."/>
            <person name="Kennedy M."/>
            <person name="Barry K."/>
            <person name="Grigoriev I.V."/>
            <person name="Miller A.N."/>
            <person name="O'Donnell K."/>
            <person name="Stajich J.E."/>
            <person name="Bonito G."/>
        </authorList>
    </citation>
    <scope>NUCLEOTIDE SEQUENCE</scope>
    <source>
        <strain evidence="2">NVP1</strain>
    </source>
</reference>
<gene>
    <name evidence="2" type="ORF">BG006_008788</name>
</gene>
<dbReference type="AlphaFoldDB" id="A0A9P5SFM4"/>
<feature type="region of interest" description="Disordered" evidence="1">
    <location>
        <begin position="255"/>
        <end position="308"/>
    </location>
</feature>
<feature type="region of interest" description="Disordered" evidence="1">
    <location>
        <begin position="1"/>
        <end position="79"/>
    </location>
</feature>
<keyword evidence="3" id="KW-1185">Reference proteome</keyword>
<dbReference type="EMBL" id="JAAAUY010000608">
    <property type="protein sequence ID" value="KAF9327975.1"/>
    <property type="molecule type" value="Genomic_DNA"/>
</dbReference>
<proteinExistence type="predicted"/>
<feature type="compositionally biased region" description="Polar residues" evidence="1">
    <location>
        <begin position="12"/>
        <end position="22"/>
    </location>
</feature>
<organism evidence="2 3">
    <name type="scientific">Podila minutissima</name>
    <dbReference type="NCBI Taxonomy" id="64525"/>
    <lineage>
        <taxon>Eukaryota</taxon>
        <taxon>Fungi</taxon>
        <taxon>Fungi incertae sedis</taxon>
        <taxon>Mucoromycota</taxon>
        <taxon>Mortierellomycotina</taxon>
        <taxon>Mortierellomycetes</taxon>
        <taxon>Mortierellales</taxon>
        <taxon>Mortierellaceae</taxon>
        <taxon>Podila</taxon>
    </lineage>
</organism>
<evidence type="ECO:0000313" key="3">
    <source>
        <dbReference type="Proteomes" id="UP000696485"/>
    </source>
</evidence>
<comment type="caution">
    <text evidence="2">The sequence shown here is derived from an EMBL/GenBank/DDBJ whole genome shotgun (WGS) entry which is preliminary data.</text>
</comment>
<protein>
    <submittedName>
        <fullName evidence="2">Uncharacterized protein</fullName>
    </submittedName>
</protein>
<evidence type="ECO:0000313" key="2">
    <source>
        <dbReference type="EMBL" id="KAF9327975.1"/>
    </source>
</evidence>
<evidence type="ECO:0000256" key="1">
    <source>
        <dbReference type="SAM" id="MobiDB-lite"/>
    </source>
</evidence>